<name>R7V885_CAPTE</name>
<gene>
    <name evidence="3" type="ORF">CAPTEDRAFT_183785</name>
</gene>
<reference evidence="5" key="1">
    <citation type="submission" date="2012-12" db="EMBL/GenBank/DDBJ databases">
        <authorList>
            <person name="Hellsten U."/>
            <person name="Grimwood J."/>
            <person name="Chapman J.A."/>
            <person name="Shapiro H."/>
            <person name="Aerts A."/>
            <person name="Otillar R.P."/>
            <person name="Terry A.Y."/>
            <person name="Boore J.L."/>
            <person name="Simakov O."/>
            <person name="Marletaz F."/>
            <person name="Cho S.-J."/>
            <person name="Edsinger-Gonzales E."/>
            <person name="Havlak P."/>
            <person name="Kuo D.-H."/>
            <person name="Larsson T."/>
            <person name="Lv J."/>
            <person name="Arendt D."/>
            <person name="Savage R."/>
            <person name="Osoegawa K."/>
            <person name="de Jong P."/>
            <person name="Lindberg D.R."/>
            <person name="Seaver E.C."/>
            <person name="Weisblat D.A."/>
            <person name="Putnam N.H."/>
            <person name="Grigoriev I.V."/>
            <person name="Rokhsar D.S."/>
        </authorList>
    </citation>
    <scope>NUCLEOTIDE SEQUENCE</scope>
    <source>
        <strain evidence="5">I ESC-2004</strain>
    </source>
</reference>
<dbReference type="InterPro" id="IPR001258">
    <property type="entry name" value="NHL_repeat"/>
</dbReference>
<keyword evidence="5" id="KW-1185">Reference proteome</keyword>
<sequence>MKGGNGKSTWNSCATAILVAKRLQESEFSKYDQPAKLSKIKNGLSNAEYVALLPDGSVVVSDKVNNRIQIFDGDGTFSRTLVKRGRPLGIATNRSGQLVITDLHRKQTQVGVYTVDGRCLRLFDPTCEDDIRPSTPCYVSVDPFDRILVSDRENQCVKVFDERGLFLTRMGSRDPGDDRLAFPRGLCCDSKGNVMVCDTGHCRLALFSADGRFQQNLLTSKHGLSSPRDVALNRTSGRLVVAQHNSSASSSFRKIRIYEIEKI</sequence>
<dbReference type="PANTHER" id="PTHR24104">
    <property type="entry name" value="E3 UBIQUITIN-PROTEIN LIGASE NHLRC1-RELATED"/>
    <property type="match status" value="1"/>
</dbReference>
<dbReference type="CDD" id="cd05819">
    <property type="entry name" value="NHL"/>
    <property type="match status" value="1"/>
</dbReference>
<reference evidence="4" key="3">
    <citation type="submission" date="2015-06" db="UniProtKB">
        <authorList>
            <consortium name="EnsemblMetazoa"/>
        </authorList>
    </citation>
    <scope>IDENTIFICATION</scope>
</reference>
<dbReference type="GO" id="GO:0061630">
    <property type="term" value="F:ubiquitin protein ligase activity"/>
    <property type="evidence" value="ECO:0007669"/>
    <property type="project" value="TreeGrafter"/>
</dbReference>
<evidence type="ECO:0000256" key="1">
    <source>
        <dbReference type="ARBA" id="ARBA00022737"/>
    </source>
</evidence>
<dbReference type="GO" id="GO:0000209">
    <property type="term" value="P:protein polyubiquitination"/>
    <property type="evidence" value="ECO:0007669"/>
    <property type="project" value="TreeGrafter"/>
</dbReference>
<keyword evidence="1" id="KW-0677">Repeat</keyword>
<proteinExistence type="predicted"/>
<dbReference type="GO" id="GO:0043161">
    <property type="term" value="P:proteasome-mediated ubiquitin-dependent protein catabolic process"/>
    <property type="evidence" value="ECO:0007669"/>
    <property type="project" value="TreeGrafter"/>
</dbReference>
<dbReference type="HOGENOM" id="CLU_914261_0_0_1"/>
<dbReference type="InterPro" id="IPR050952">
    <property type="entry name" value="TRIM-NHL_E3_ligases"/>
</dbReference>
<dbReference type="STRING" id="283909.R7V885"/>
<evidence type="ECO:0008006" key="6">
    <source>
        <dbReference type="Google" id="ProtNLM"/>
    </source>
</evidence>
<dbReference type="PANTHER" id="PTHR24104:SF47">
    <property type="entry name" value="E3 UBIQUITIN-PROTEIN LIGASE NHLRC1"/>
    <property type="match status" value="1"/>
</dbReference>
<dbReference type="OMA" id="HELCVFR"/>
<evidence type="ECO:0000313" key="3">
    <source>
        <dbReference type="EMBL" id="ELU11980.1"/>
    </source>
</evidence>
<dbReference type="Pfam" id="PF01436">
    <property type="entry name" value="NHL"/>
    <property type="match status" value="1"/>
</dbReference>
<dbReference type="EMBL" id="AMQN01005559">
    <property type="status" value="NOT_ANNOTATED_CDS"/>
    <property type="molecule type" value="Genomic_DNA"/>
</dbReference>
<evidence type="ECO:0000313" key="4">
    <source>
        <dbReference type="EnsemblMetazoa" id="CapteP183785"/>
    </source>
</evidence>
<dbReference type="InterPro" id="IPR011042">
    <property type="entry name" value="6-blade_b-propeller_TolB-like"/>
</dbReference>
<reference evidence="3 5" key="2">
    <citation type="journal article" date="2013" name="Nature">
        <title>Insights into bilaterian evolution from three spiralian genomes.</title>
        <authorList>
            <person name="Simakov O."/>
            <person name="Marletaz F."/>
            <person name="Cho S.J."/>
            <person name="Edsinger-Gonzales E."/>
            <person name="Havlak P."/>
            <person name="Hellsten U."/>
            <person name="Kuo D.H."/>
            <person name="Larsson T."/>
            <person name="Lv J."/>
            <person name="Arendt D."/>
            <person name="Savage R."/>
            <person name="Osoegawa K."/>
            <person name="de Jong P."/>
            <person name="Grimwood J."/>
            <person name="Chapman J.A."/>
            <person name="Shapiro H."/>
            <person name="Aerts A."/>
            <person name="Otillar R.P."/>
            <person name="Terry A.Y."/>
            <person name="Boore J.L."/>
            <person name="Grigoriev I.V."/>
            <person name="Lindberg D.R."/>
            <person name="Seaver E.C."/>
            <person name="Weisblat D.A."/>
            <person name="Putnam N.H."/>
            <person name="Rokhsar D.S."/>
        </authorList>
    </citation>
    <scope>NUCLEOTIDE SEQUENCE</scope>
    <source>
        <strain evidence="3 5">I ESC-2004</strain>
    </source>
</reference>
<feature type="repeat" description="NHL" evidence="2">
    <location>
        <begin position="167"/>
        <end position="210"/>
    </location>
</feature>
<dbReference type="AlphaFoldDB" id="R7V885"/>
<evidence type="ECO:0000313" key="5">
    <source>
        <dbReference type="Proteomes" id="UP000014760"/>
    </source>
</evidence>
<feature type="repeat" description="NHL" evidence="2">
    <location>
        <begin position="50"/>
        <end position="74"/>
    </location>
</feature>
<evidence type="ECO:0000256" key="2">
    <source>
        <dbReference type="PROSITE-ProRule" id="PRU00504"/>
    </source>
</evidence>
<dbReference type="EnsemblMetazoa" id="CapteT183785">
    <property type="protein sequence ID" value="CapteP183785"/>
    <property type="gene ID" value="CapteG183785"/>
</dbReference>
<dbReference type="PROSITE" id="PS51125">
    <property type="entry name" value="NHL"/>
    <property type="match status" value="2"/>
</dbReference>
<dbReference type="SUPFAM" id="SSF101898">
    <property type="entry name" value="NHL repeat"/>
    <property type="match status" value="1"/>
</dbReference>
<organism evidence="3">
    <name type="scientific">Capitella teleta</name>
    <name type="common">Polychaete worm</name>
    <dbReference type="NCBI Taxonomy" id="283909"/>
    <lineage>
        <taxon>Eukaryota</taxon>
        <taxon>Metazoa</taxon>
        <taxon>Spiralia</taxon>
        <taxon>Lophotrochozoa</taxon>
        <taxon>Annelida</taxon>
        <taxon>Polychaeta</taxon>
        <taxon>Sedentaria</taxon>
        <taxon>Scolecida</taxon>
        <taxon>Capitellidae</taxon>
        <taxon>Capitella</taxon>
    </lineage>
</organism>
<dbReference type="OrthoDB" id="6119044at2759"/>
<protein>
    <recommendedName>
        <fullName evidence="6">SMP-30/Gluconolactonase/LRE-like region domain-containing protein</fullName>
    </recommendedName>
</protein>
<dbReference type="EMBL" id="KB296270">
    <property type="protein sequence ID" value="ELU11980.1"/>
    <property type="molecule type" value="Genomic_DNA"/>
</dbReference>
<accession>R7V885</accession>
<dbReference type="Proteomes" id="UP000014760">
    <property type="component" value="Unassembled WGS sequence"/>
</dbReference>
<dbReference type="Gene3D" id="2.120.10.30">
    <property type="entry name" value="TolB, C-terminal domain"/>
    <property type="match status" value="1"/>
</dbReference>